<comment type="caution">
    <text evidence="2">The sequence shown here is derived from an EMBL/GenBank/DDBJ whole genome shotgun (WGS) entry which is preliminary data.</text>
</comment>
<dbReference type="RefSeq" id="WP_131852702.1">
    <property type="nucleotide sequence ID" value="NZ_SKFH01000025.1"/>
</dbReference>
<evidence type="ECO:0000313" key="2">
    <source>
        <dbReference type="EMBL" id="TCZ68622.1"/>
    </source>
</evidence>
<dbReference type="Proteomes" id="UP000295164">
    <property type="component" value="Unassembled WGS sequence"/>
</dbReference>
<sequence length="151" mass="17023">MLRSIVLACFCAVLCSVSASAQLGKIPAAVTDSFSRQYPDAKQVSYSDNLGDYSVRFLSDTARMTAHYNKKGVWQGSDKTISFERLSAEVKDGFMKSKFSDWQVKEVLQLYLTSTQGGGEQFRVKVSKGDFQKRYLYFNRTGRLVKDKLSL</sequence>
<dbReference type="SUPFAM" id="SSF160574">
    <property type="entry name" value="BT0923-like"/>
    <property type="match status" value="1"/>
</dbReference>
<keyword evidence="1" id="KW-0732">Signal</keyword>
<name>A0A4R4DY61_9BACT</name>
<dbReference type="EMBL" id="SKFH01000025">
    <property type="protein sequence ID" value="TCZ68622.1"/>
    <property type="molecule type" value="Genomic_DNA"/>
</dbReference>
<feature type="signal peptide" evidence="1">
    <location>
        <begin position="1"/>
        <end position="21"/>
    </location>
</feature>
<dbReference type="OrthoDB" id="668972at2"/>
<proteinExistence type="predicted"/>
<dbReference type="AlphaFoldDB" id="A0A4R4DY61"/>
<gene>
    <name evidence="2" type="ORF">E0486_13465</name>
</gene>
<protein>
    <submittedName>
        <fullName evidence="2">Uncharacterized protein</fullName>
    </submittedName>
</protein>
<organism evidence="2 3">
    <name type="scientific">Flaviaesturariibacter aridisoli</name>
    <dbReference type="NCBI Taxonomy" id="2545761"/>
    <lineage>
        <taxon>Bacteria</taxon>
        <taxon>Pseudomonadati</taxon>
        <taxon>Bacteroidota</taxon>
        <taxon>Chitinophagia</taxon>
        <taxon>Chitinophagales</taxon>
        <taxon>Chitinophagaceae</taxon>
        <taxon>Flaviaestuariibacter</taxon>
    </lineage>
</organism>
<accession>A0A4R4DY61</accession>
<feature type="chain" id="PRO_5020236450" evidence="1">
    <location>
        <begin position="22"/>
        <end position="151"/>
    </location>
</feature>
<evidence type="ECO:0000256" key="1">
    <source>
        <dbReference type="SAM" id="SignalP"/>
    </source>
</evidence>
<reference evidence="2 3" key="1">
    <citation type="submission" date="2019-03" db="EMBL/GenBank/DDBJ databases">
        <authorList>
            <person name="Kim M.K.M."/>
        </authorList>
    </citation>
    <scope>NUCLEOTIDE SEQUENCE [LARGE SCALE GENOMIC DNA]</scope>
    <source>
        <strain evidence="2 3">17J68-15</strain>
    </source>
</reference>
<evidence type="ECO:0000313" key="3">
    <source>
        <dbReference type="Proteomes" id="UP000295164"/>
    </source>
</evidence>
<dbReference type="Gene3D" id="3.10.450.360">
    <property type="match status" value="1"/>
</dbReference>
<keyword evidence="3" id="KW-1185">Reference proteome</keyword>